<evidence type="ECO:0000313" key="2">
    <source>
        <dbReference type="Proteomes" id="UP000283895"/>
    </source>
</evidence>
<gene>
    <name evidence="1" type="ORF">VMCG_07197</name>
</gene>
<proteinExistence type="predicted"/>
<reference evidence="1 2" key="1">
    <citation type="submission" date="2015-09" db="EMBL/GenBank/DDBJ databases">
        <title>Host preference determinants of Valsa canker pathogens revealed by comparative genomics.</title>
        <authorList>
            <person name="Yin Z."/>
            <person name="Huang L."/>
        </authorList>
    </citation>
    <scope>NUCLEOTIDE SEQUENCE [LARGE SCALE GENOMIC DNA]</scope>
    <source>
        <strain evidence="1 2">03-1</strain>
    </source>
</reference>
<dbReference type="OrthoDB" id="4480078at2759"/>
<sequence length="263" mass="29315">MPFFRRLFVTSAVVGAPTYYVYSTITRLEAKYPRLQPEAASTSAFRAPSTGLYDYSGKYHTPHVDVYGGKVPAKLLQDYRDPATGHKLSPEEAWARFFLESPVLRLEAKLLGGFTNGPGDCGEQGFHTGQSLLNGAIEVTRPPSRPSSIWSLGLGKPEPLLVQWTLPPYLVSFCRKAATEWGYPFRFMSGGRHEWSVGAVDYDGTVEVRFGSAHDYEWIDSEGKTQKTIPEWTGRLHRAYAMWLLDERIESLKKDAASAAADA</sequence>
<dbReference type="Proteomes" id="UP000283895">
    <property type="component" value="Unassembled WGS sequence"/>
</dbReference>
<keyword evidence="2" id="KW-1185">Reference proteome</keyword>
<comment type="caution">
    <text evidence="1">The sequence shown here is derived from an EMBL/GenBank/DDBJ whole genome shotgun (WGS) entry which is preliminary data.</text>
</comment>
<evidence type="ECO:0000313" key="1">
    <source>
        <dbReference type="EMBL" id="ROV98381.1"/>
    </source>
</evidence>
<name>A0A423W4X7_9PEZI</name>
<dbReference type="STRING" id="356882.A0A423W4X7"/>
<dbReference type="EMBL" id="LKEA01000026">
    <property type="protein sequence ID" value="ROV98381.1"/>
    <property type="molecule type" value="Genomic_DNA"/>
</dbReference>
<accession>A0A423W4X7</accession>
<protein>
    <submittedName>
        <fullName evidence="1">Uncharacterized protein</fullName>
    </submittedName>
</protein>
<dbReference type="AlphaFoldDB" id="A0A423W4X7"/>
<organism evidence="1 2">
    <name type="scientific">Cytospora schulzeri</name>
    <dbReference type="NCBI Taxonomy" id="448051"/>
    <lineage>
        <taxon>Eukaryota</taxon>
        <taxon>Fungi</taxon>
        <taxon>Dikarya</taxon>
        <taxon>Ascomycota</taxon>
        <taxon>Pezizomycotina</taxon>
        <taxon>Sordariomycetes</taxon>
        <taxon>Sordariomycetidae</taxon>
        <taxon>Diaporthales</taxon>
        <taxon>Cytosporaceae</taxon>
        <taxon>Cytospora</taxon>
    </lineage>
</organism>